<name>A0AAQ3PX13_9LILI</name>
<proteinExistence type="inferred from homology"/>
<gene>
    <name evidence="6" type="ORF">Cni_G00334</name>
</gene>
<dbReference type="PANTHER" id="PTHR34359">
    <property type="entry name" value="CLAVATA3/ESR (CLE)-RELATED PROTEIN 10"/>
    <property type="match status" value="1"/>
</dbReference>
<feature type="chain" id="PRO_5042829945" evidence="5">
    <location>
        <begin position="32"/>
        <end position="129"/>
    </location>
</feature>
<evidence type="ECO:0000256" key="3">
    <source>
        <dbReference type="ARBA" id="ARBA00022782"/>
    </source>
</evidence>
<feature type="region of interest" description="Disordered" evidence="4">
    <location>
        <begin position="56"/>
        <end position="129"/>
    </location>
</feature>
<reference evidence="6 7" key="1">
    <citation type="submission" date="2023-10" db="EMBL/GenBank/DDBJ databases">
        <title>Chromosome-scale genome assembly provides insights into flower coloration mechanisms of Canna indica.</title>
        <authorList>
            <person name="Li C."/>
        </authorList>
    </citation>
    <scope>NUCLEOTIDE SEQUENCE [LARGE SCALE GENOMIC DNA]</scope>
    <source>
        <tissue evidence="6">Flower</tissue>
    </source>
</reference>
<feature type="compositionally biased region" description="Basic residues" evidence="4">
    <location>
        <begin position="56"/>
        <end position="66"/>
    </location>
</feature>
<dbReference type="GO" id="GO:0030154">
    <property type="term" value="P:cell differentiation"/>
    <property type="evidence" value="ECO:0007669"/>
    <property type="project" value="UniProtKB-KW"/>
</dbReference>
<feature type="signal peptide" evidence="5">
    <location>
        <begin position="1"/>
        <end position="31"/>
    </location>
</feature>
<accession>A0AAQ3PX13</accession>
<comment type="similarity">
    <text evidence="1">Belongs to the CLV3/ESR signal peptide family.</text>
</comment>
<keyword evidence="7" id="KW-1185">Reference proteome</keyword>
<dbReference type="EMBL" id="CP136890">
    <property type="protein sequence ID" value="WOK91643.1"/>
    <property type="molecule type" value="Genomic_DNA"/>
</dbReference>
<dbReference type="AlphaFoldDB" id="A0AAQ3PX13"/>
<evidence type="ECO:0000256" key="1">
    <source>
        <dbReference type="ARBA" id="ARBA00005416"/>
    </source>
</evidence>
<evidence type="ECO:0000256" key="4">
    <source>
        <dbReference type="SAM" id="MobiDB-lite"/>
    </source>
</evidence>
<feature type="compositionally biased region" description="Low complexity" evidence="4">
    <location>
        <begin position="71"/>
        <end position="84"/>
    </location>
</feature>
<keyword evidence="3" id="KW-0221">Differentiation</keyword>
<dbReference type="InterPro" id="IPR039618">
    <property type="entry name" value="CLE9-13"/>
</dbReference>
<evidence type="ECO:0000256" key="2">
    <source>
        <dbReference type="ARBA" id="ARBA00022473"/>
    </source>
</evidence>
<evidence type="ECO:0000313" key="7">
    <source>
        <dbReference type="Proteomes" id="UP001327560"/>
    </source>
</evidence>
<sequence length="129" mass="14501">MHYCAMKVSCLSHALLWALILVAIFFSPTTRAPLCKASPDEDLANSCDRHLFLQHHRRHHHHHHHGDRAVSSRSASLLRGLPSRCLPSSAPVGRRQPPPRSLPSEEDEIDPRYGVAKWLVPTGPNPLHH</sequence>
<dbReference type="Proteomes" id="UP001327560">
    <property type="component" value="Chromosome 1"/>
</dbReference>
<keyword evidence="5" id="KW-0732">Signal</keyword>
<evidence type="ECO:0000256" key="5">
    <source>
        <dbReference type="SAM" id="SignalP"/>
    </source>
</evidence>
<organism evidence="6 7">
    <name type="scientific">Canna indica</name>
    <name type="common">Indian-shot</name>
    <dbReference type="NCBI Taxonomy" id="4628"/>
    <lineage>
        <taxon>Eukaryota</taxon>
        <taxon>Viridiplantae</taxon>
        <taxon>Streptophyta</taxon>
        <taxon>Embryophyta</taxon>
        <taxon>Tracheophyta</taxon>
        <taxon>Spermatophyta</taxon>
        <taxon>Magnoliopsida</taxon>
        <taxon>Liliopsida</taxon>
        <taxon>Zingiberales</taxon>
        <taxon>Cannaceae</taxon>
        <taxon>Canna</taxon>
    </lineage>
</organism>
<dbReference type="PANTHER" id="PTHR34359:SF5">
    <property type="entry name" value="CLAVATA3_ESR (CLE)-RELATED PROTEIN 9"/>
    <property type="match status" value="1"/>
</dbReference>
<keyword evidence="2" id="KW-0217">Developmental protein</keyword>
<evidence type="ECO:0000313" key="6">
    <source>
        <dbReference type="EMBL" id="WOK91643.1"/>
    </source>
</evidence>
<protein>
    <submittedName>
        <fullName evidence="6">Uncharacterized protein</fullName>
    </submittedName>
</protein>